<evidence type="ECO:0000313" key="2">
    <source>
        <dbReference type="EMBL" id="TXL61592.1"/>
    </source>
</evidence>
<keyword evidence="3" id="KW-1185">Reference proteome</keyword>
<feature type="transmembrane region" description="Helical" evidence="1">
    <location>
        <begin position="35"/>
        <end position="56"/>
    </location>
</feature>
<keyword evidence="1" id="KW-0472">Membrane</keyword>
<keyword evidence="1" id="KW-0812">Transmembrane</keyword>
<dbReference type="Proteomes" id="UP000321574">
    <property type="component" value="Unassembled WGS sequence"/>
</dbReference>
<gene>
    <name evidence="2" type="ORF">FHP05_12920</name>
</gene>
<dbReference type="Pfam" id="PF17370">
    <property type="entry name" value="DUF5392"/>
    <property type="match status" value="1"/>
</dbReference>
<sequence>MKMNMFMTEMPNFIKREMEQLHEIIKPLAKKVSKYTFWAFFLVVLSFVNLAFLLFFNPELPSMAILVLFAIIGAFGLALYKEAKHQKREIHRQSAAYIIKRIQKSDIVSTGYQKRYIRLIKAQPVHMMQYFIRFLEEEKKQVT</sequence>
<dbReference type="AlphaFoldDB" id="A0A5C8NK21"/>
<name>A0A5C8NK21_9BACI</name>
<feature type="transmembrane region" description="Helical" evidence="1">
    <location>
        <begin position="62"/>
        <end position="80"/>
    </location>
</feature>
<proteinExistence type="predicted"/>
<evidence type="ECO:0000313" key="3">
    <source>
        <dbReference type="Proteomes" id="UP000321574"/>
    </source>
</evidence>
<reference evidence="2 3" key="1">
    <citation type="submission" date="2019-06" db="EMBL/GenBank/DDBJ databases">
        <title>Cerasibacillus sp. nov., isolated from maize field.</title>
        <authorList>
            <person name="Lin S.-Y."/>
            <person name="Tsai C.-F."/>
            <person name="Young C.-C."/>
        </authorList>
    </citation>
    <scope>NUCLEOTIDE SEQUENCE [LARGE SCALE GENOMIC DNA]</scope>
    <source>
        <strain evidence="2 3">CC-CFT480</strain>
    </source>
</reference>
<keyword evidence="1" id="KW-1133">Transmembrane helix</keyword>
<organism evidence="2 3">
    <name type="scientific">Cerasibacillus terrae</name>
    <dbReference type="NCBI Taxonomy" id="2498845"/>
    <lineage>
        <taxon>Bacteria</taxon>
        <taxon>Bacillati</taxon>
        <taxon>Bacillota</taxon>
        <taxon>Bacilli</taxon>
        <taxon>Bacillales</taxon>
        <taxon>Bacillaceae</taxon>
        <taxon>Cerasibacillus</taxon>
    </lineage>
</organism>
<dbReference type="RefSeq" id="WP_147668934.1">
    <property type="nucleotide sequence ID" value="NZ_VDUW01000011.1"/>
</dbReference>
<dbReference type="EMBL" id="VDUW01000011">
    <property type="protein sequence ID" value="TXL61592.1"/>
    <property type="molecule type" value="Genomic_DNA"/>
</dbReference>
<evidence type="ECO:0000256" key="1">
    <source>
        <dbReference type="SAM" id="Phobius"/>
    </source>
</evidence>
<accession>A0A5C8NK21</accession>
<protein>
    <recommendedName>
        <fullName evidence="4">YwnF</fullName>
    </recommendedName>
</protein>
<comment type="caution">
    <text evidence="2">The sequence shown here is derived from an EMBL/GenBank/DDBJ whole genome shotgun (WGS) entry which is preliminary data.</text>
</comment>
<dbReference type="OrthoDB" id="2451415at2"/>
<evidence type="ECO:0008006" key="4">
    <source>
        <dbReference type="Google" id="ProtNLM"/>
    </source>
</evidence>
<dbReference type="InterPro" id="IPR020205">
    <property type="entry name" value="Uncharacterised_YwnF_TM"/>
</dbReference>